<gene>
    <name evidence="1" type="ORF">VFPPC_15186</name>
</gene>
<sequence>MRRSAKLPGDLVPQGTGLGIREHCFTCGTIEIQASPWYASTSPLIAKGDVDRSPATIGGPGGALSPSTQICWARSHLCPALPKSQLVEFGGVASVEDGV</sequence>
<evidence type="ECO:0000313" key="1">
    <source>
        <dbReference type="EMBL" id="OAQ72727.1"/>
    </source>
</evidence>
<name>A0A179G4J4_METCM</name>
<evidence type="ECO:0000313" key="2">
    <source>
        <dbReference type="Proteomes" id="UP000078397"/>
    </source>
</evidence>
<organism evidence="1 2">
    <name type="scientific">Pochonia chlamydosporia 170</name>
    <dbReference type="NCBI Taxonomy" id="1380566"/>
    <lineage>
        <taxon>Eukaryota</taxon>
        <taxon>Fungi</taxon>
        <taxon>Dikarya</taxon>
        <taxon>Ascomycota</taxon>
        <taxon>Pezizomycotina</taxon>
        <taxon>Sordariomycetes</taxon>
        <taxon>Hypocreomycetidae</taxon>
        <taxon>Hypocreales</taxon>
        <taxon>Clavicipitaceae</taxon>
        <taxon>Pochonia</taxon>
    </lineage>
</organism>
<accession>A0A179G4J4</accession>
<protein>
    <submittedName>
        <fullName evidence="1">Uncharacterized protein</fullName>
    </submittedName>
</protein>
<dbReference type="AlphaFoldDB" id="A0A179G4J4"/>
<dbReference type="KEGG" id="pchm:VFPPC_15186"/>
<dbReference type="Proteomes" id="UP000078397">
    <property type="component" value="Unassembled WGS sequence"/>
</dbReference>
<dbReference type="RefSeq" id="XP_018148810.1">
    <property type="nucleotide sequence ID" value="XM_018292939.1"/>
</dbReference>
<proteinExistence type="predicted"/>
<dbReference type="EMBL" id="LSBJ02000001">
    <property type="protein sequence ID" value="OAQ72727.1"/>
    <property type="molecule type" value="Genomic_DNA"/>
</dbReference>
<reference evidence="1 2" key="1">
    <citation type="journal article" date="2016" name="PLoS Pathog.">
        <title>Biosynthesis of antibiotic leucinostatins in bio-control fungus Purpureocillium lilacinum and their inhibition on phytophthora revealed by genome mining.</title>
        <authorList>
            <person name="Wang G."/>
            <person name="Liu Z."/>
            <person name="Lin R."/>
            <person name="Li E."/>
            <person name="Mao Z."/>
            <person name="Ling J."/>
            <person name="Yang Y."/>
            <person name="Yin W.B."/>
            <person name="Xie B."/>
        </authorList>
    </citation>
    <scope>NUCLEOTIDE SEQUENCE [LARGE SCALE GENOMIC DNA]</scope>
    <source>
        <strain evidence="1">170</strain>
    </source>
</reference>
<comment type="caution">
    <text evidence="1">The sequence shown here is derived from an EMBL/GenBank/DDBJ whole genome shotgun (WGS) entry which is preliminary data.</text>
</comment>
<dbReference type="GeneID" id="28856933"/>
<keyword evidence="2" id="KW-1185">Reference proteome</keyword>